<name>A0AA37I5P6_XYLRU</name>
<proteinExistence type="predicted"/>
<reference evidence="2" key="1">
    <citation type="submission" date="2021-08" db="EMBL/GenBank/DDBJ databases">
        <title>Prevotella lacticifex sp. nov., isolated from rumen of cow.</title>
        <authorList>
            <person name="Shinkai T."/>
            <person name="Ikeyama N."/>
            <person name="Kumagai M."/>
            <person name="Ohmori H."/>
            <person name="Sakamoto M."/>
            <person name="Ohkuma M."/>
            <person name="Mitsumori M."/>
        </authorList>
    </citation>
    <scope>NUCLEOTIDE SEQUENCE</scope>
    <source>
        <strain evidence="2">JCM 8259</strain>
    </source>
</reference>
<dbReference type="Proteomes" id="UP000887097">
    <property type="component" value="Unassembled WGS sequence"/>
</dbReference>
<feature type="chain" id="PRO_5041300940" description="MBG domain-containing protein" evidence="1">
    <location>
        <begin position="26"/>
        <end position="422"/>
    </location>
</feature>
<evidence type="ECO:0000313" key="3">
    <source>
        <dbReference type="Proteomes" id="UP000887097"/>
    </source>
</evidence>
<dbReference type="GeneID" id="31501663"/>
<feature type="signal peptide" evidence="1">
    <location>
        <begin position="1"/>
        <end position="25"/>
    </location>
</feature>
<dbReference type="EMBL" id="BPTT01000001">
    <property type="protein sequence ID" value="GJG34538.1"/>
    <property type="molecule type" value="Genomic_DNA"/>
</dbReference>
<keyword evidence="1" id="KW-0732">Signal</keyword>
<dbReference type="RefSeq" id="WP_013065697.1">
    <property type="nucleotide sequence ID" value="NZ_BPTT01000001.1"/>
</dbReference>
<evidence type="ECO:0008006" key="4">
    <source>
        <dbReference type="Google" id="ProtNLM"/>
    </source>
</evidence>
<sequence>MKHNKNILRAALLLLLVIVAPEARAQQLMTDNGDGTYTIIMPDNDVTVTADVKKLLANNDITVTIPSQTWTGSELTPVITVKDGETVLTENTDYTVTAPSGPIQDSGNHAYTITGMANYAGSKEAMFTITPKVTNYGALTTSEDQSGKVATIDGTSTATINIPTAITVDDVTYNRTFTVGKASTVMLPFDYICTGSEGGSFYEFVGVEKENEQWVATMKEPGDGTNNVTTLTANTPYLFMPTATGITFTIPNEGVALCTEGGGNCQKADKGSNWTFKGTYEYKEWISGGANAAEIGRVYGFAGVQKDDIEVGDFVKAKSGAKIRPMTCYLIWNSTPNNTRSMTRGTIDELPSSIVVRLLSNVGPGNQDDDDNQGGTTAIGTLDTETGEIDFGGWYDMSGRKLSAKPTQKGLYIHNGKKVIIK</sequence>
<protein>
    <recommendedName>
        <fullName evidence="4">MBG domain-containing protein</fullName>
    </recommendedName>
</protein>
<dbReference type="AlphaFoldDB" id="A0AA37I5P6"/>
<evidence type="ECO:0000313" key="2">
    <source>
        <dbReference type="EMBL" id="GJG34538.1"/>
    </source>
</evidence>
<evidence type="ECO:0000256" key="1">
    <source>
        <dbReference type="SAM" id="SignalP"/>
    </source>
</evidence>
<comment type="caution">
    <text evidence="2">The sequence shown here is derived from an EMBL/GenBank/DDBJ whole genome shotgun (WGS) entry which is preliminary data.</text>
</comment>
<accession>A0AA37I5P6</accession>
<organism evidence="2 3">
    <name type="scientific">Xylanibacter ruminicola</name>
    <name type="common">Prevotella ruminicola</name>
    <dbReference type="NCBI Taxonomy" id="839"/>
    <lineage>
        <taxon>Bacteria</taxon>
        <taxon>Pseudomonadati</taxon>
        <taxon>Bacteroidota</taxon>
        <taxon>Bacteroidia</taxon>
        <taxon>Bacteroidales</taxon>
        <taxon>Prevotellaceae</taxon>
        <taxon>Xylanibacter</taxon>
    </lineage>
</organism>
<gene>
    <name evidence="2" type="ORF">PRMUPPPA20_26470</name>
</gene>